<dbReference type="InterPro" id="IPR006860">
    <property type="entry name" value="FecR"/>
</dbReference>
<dbReference type="FunFam" id="2.60.120.1440:FF:000001">
    <property type="entry name" value="Putative anti-sigma factor"/>
    <property type="match status" value="1"/>
</dbReference>
<keyword evidence="1" id="KW-0472">Membrane</keyword>
<keyword evidence="1" id="KW-1133">Transmembrane helix</keyword>
<dbReference type="HOGENOM" id="CLU_050192_1_0_10"/>
<dbReference type="AlphaFoldDB" id="H1Y2L2"/>
<dbReference type="PANTHER" id="PTHR30273">
    <property type="entry name" value="PERIPLASMIC SIGNAL SENSOR AND SIGMA FACTOR ACTIVATOR FECR-RELATED"/>
    <property type="match status" value="1"/>
</dbReference>
<evidence type="ECO:0000313" key="5">
    <source>
        <dbReference type="Proteomes" id="UP000002774"/>
    </source>
</evidence>
<dbReference type="Pfam" id="PF04773">
    <property type="entry name" value="FecR"/>
    <property type="match status" value="1"/>
</dbReference>
<protein>
    <submittedName>
        <fullName evidence="4">Anti-FecI sigma factor, FecR</fullName>
    </submittedName>
</protein>
<dbReference type="InterPro" id="IPR032508">
    <property type="entry name" value="FecR_C"/>
</dbReference>
<dbReference type="STRING" id="714943.Mucpa_3969"/>
<evidence type="ECO:0000259" key="2">
    <source>
        <dbReference type="Pfam" id="PF04773"/>
    </source>
</evidence>
<dbReference type="PANTHER" id="PTHR30273:SF2">
    <property type="entry name" value="PROTEIN FECR"/>
    <property type="match status" value="1"/>
</dbReference>
<keyword evidence="5" id="KW-1185">Reference proteome</keyword>
<dbReference type="Proteomes" id="UP000002774">
    <property type="component" value="Chromosome"/>
</dbReference>
<accession>H1Y2L2</accession>
<dbReference type="RefSeq" id="WP_008508792.1">
    <property type="nucleotide sequence ID" value="NZ_CM001403.1"/>
</dbReference>
<sequence>MNYAQRQYFIQILSKYRLGTATTEEIKFLETYYNTFELNEDLITSENEDDYLFLKEQIKDIIDVQIGPYQKKSIDMVARPMWQKYLAAASVLIFLSIAAFFFVPKSAKKQMAANAYKGIVPGGNKAMLTLASGKKIILDGAAQGEIAQQAGVRITKTADGQIVYNVLADDKNTAAGLQNTITTPRGGQYKVILPDGTKVWLNAASSLSYPASFHGEERLVTLNGEAYFEVARNPDMPFKVKSDLQTIEVLGTHFNVNAYADESALQTTLLEGSVKIVSGKNSGIIVPGEKAVINRNGNGTIITRKANLDKETAWKNGVFSFDNDDIKSVMRQVCRWYDINVVYADNLPSEKYFGEIPRNSNLAGVFEILELNNVKFDVEGKTVKVSYNKP</sequence>
<evidence type="ECO:0000313" key="4">
    <source>
        <dbReference type="EMBL" id="EHQ28060.1"/>
    </source>
</evidence>
<gene>
    <name evidence="4" type="ORF">Mucpa_3969</name>
</gene>
<evidence type="ECO:0000259" key="3">
    <source>
        <dbReference type="Pfam" id="PF16344"/>
    </source>
</evidence>
<feature type="transmembrane region" description="Helical" evidence="1">
    <location>
        <begin position="85"/>
        <end position="103"/>
    </location>
</feature>
<dbReference type="GO" id="GO:0016989">
    <property type="term" value="F:sigma factor antagonist activity"/>
    <property type="evidence" value="ECO:0007669"/>
    <property type="project" value="TreeGrafter"/>
</dbReference>
<evidence type="ECO:0000256" key="1">
    <source>
        <dbReference type="SAM" id="Phobius"/>
    </source>
</evidence>
<dbReference type="OrthoDB" id="1099963at2"/>
<feature type="domain" description="Protein FecR C-terminal" evidence="3">
    <location>
        <begin position="319"/>
        <end position="385"/>
    </location>
</feature>
<dbReference type="InterPro" id="IPR012373">
    <property type="entry name" value="Ferrdict_sens_TM"/>
</dbReference>
<feature type="domain" description="FecR protein" evidence="2">
    <location>
        <begin position="180"/>
        <end position="275"/>
    </location>
</feature>
<proteinExistence type="predicted"/>
<dbReference type="eggNOG" id="COG3712">
    <property type="taxonomic scope" value="Bacteria"/>
</dbReference>
<organism evidence="4 5">
    <name type="scientific">Mucilaginibacter paludis DSM 18603</name>
    <dbReference type="NCBI Taxonomy" id="714943"/>
    <lineage>
        <taxon>Bacteria</taxon>
        <taxon>Pseudomonadati</taxon>
        <taxon>Bacteroidota</taxon>
        <taxon>Sphingobacteriia</taxon>
        <taxon>Sphingobacteriales</taxon>
        <taxon>Sphingobacteriaceae</taxon>
        <taxon>Mucilaginibacter</taxon>
    </lineage>
</organism>
<reference evidence="4" key="1">
    <citation type="submission" date="2011-09" db="EMBL/GenBank/DDBJ databases">
        <title>The permanent draft genome of Mucilaginibacter paludis DSM 18603.</title>
        <authorList>
            <consortium name="US DOE Joint Genome Institute (JGI-PGF)"/>
            <person name="Lucas S."/>
            <person name="Han J."/>
            <person name="Lapidus A."/>
            <person name="Bruce D."/>
            <person name="Goodwin L."/>
            <person name="Pitluck S."/>
            <person name="Peters L."/>
            <person name="Kyrpides N."/>
            <person name="Mavromatis K."/>
            <person name="Ivanova N."/>
            <person name="Mikhailova N."/>
            <person name="Held B."/>
            <person name="Detter J.C."/>
            <person name="Tapia R."/>
            <person name="Han C."/>
            <person name="Land M."/>
            <person name="Hauser L."/>
            <person name="Markowitz V."/>
            <person name="Cheng J.-F."/>
            <person name="Hugenholtz P."/>
            <person name="Woyke T."/>
            <person name="Wu D."/>
            <person name="Tindall B."/>
            <person name="Brambilla E."/>
            <person name="Klenk H.-P."/>
            <person name="Eisen J.A."/>
        </authorList>
    </citation>
    <scope>NUCLEOTIDE SEQUENCE [LARGE SCALE GENOMIC DNA]</scope>
    <source>
        <strain evidence="4">DSM 18603</strain>
    </source>
</reference>
<dbReference type="Pfam" id="PF16344">
    <property type="entry name" value="FecR_C"/>
    <property type="match status" value="1"/>
</dbReference>
<name>H1Y2L2_9SPHI</name>
<dbReference type="Gene3D" id="2.60.120.1440">
    <property type="match status" value="1"/>
</dbReference>
<dbReference type="Gene3D" id="3.55.50.30">
    <property type="match status" value="1"/>
</dbReference>
<dbReference type="EMBL" id="CM001403">
    <property type="protein sequence ID" value="EHQ28060.1"/>
    <property type="molecule type" value="Genomic_DNA"/>
</dbReference>
<keyword evidence="1" id="KW-0812">Transmembrane</keyword>